<reference evidence="1" key="1">
    <citation type="journal article" date="2014" name="Front. Microbiol.">
        <title>High frequency of phylogenetically diverse reductive dehalogenase-homologous genes in deep subseafloor sedimentary metagenomes.</title>
        <authorList>
            <person name="Kawai M."/>
            <person name="Futagami T."/>
            <person name="Toyoda A."/>
            <person name="Takaki Y."/>
            <person name="Nishi S."/>
            <person name="Hori S."/>
            <person name="Arai W."/>
            <person name="Tsubouchi T."/>
            <person name="Morono Y."/>
            <person name="Uchiyama I."/>
            <person name="Ito T."/>
            <person name="Fujiyama A."/>
            <person name="Inagaki F."/>
            <person name="Takami H."/>
        </authorList>
    </citation>
    <scope>NUCLEOTIDE SEQUENCE</scope>
    <source>
        <strain evidence="1">Expedition CK06-06</strain>
    </source>
</reference>
<gene>
    <name evidence="1" type="ORF">S03H2_37989</name>
</gene>
<accession>X1I590</accession>
<name>X1I590_9ZZZZ</name>
<protein>
    <submittedName>
        <fullName evidence="1">Uncharacterized protein</fullName>
    </submittedName>
</protein>
<sequence length="74" mass="8381">MKKVCYWCSTYIGETDGNHGSEILHSMCDDCARRLRLDEKLPELLWSIVTLRGQNGGMEQNQTLGALTTAQYKT</sequence>
<dbReference type="AlphaFoldDB" id="X1I590"/>
<proteinExistence type="predicted"/>
<evidence type="ECO:0000313" key="1">
    <source>
        <dbReference type="EMBL" id="GAH52728.1"/>
    </source>
</evidence>
<organism evidence="1">
    <name type="scientific">marine sediment metagenome</name>
    <dbReference type="NCBI Taxonomy" id="412755"/>
    <lineage>
        <taxon>unclassified sequences</taxon>
        <taxon>metagenomes</taxon>
        <taxon>ecological metagenomes</taxon>
    </lineage>
</organism>
<dbReference type="EMBL" id="BARU01023403">
    <property type="protein sequence ID" value="GAH52728.1"/>
    <property type="molecule type" value="Genomic_DNA"/>
</dbReference>
<comment type="caution">
    <text evidence="1">The sequence shown here is derived from an EMBL/GenBank/DDBJ whole genome shotgun (WGS) entry which is preliminary data.</text>
</comment>